<dbReference type="HOGENOM" id="CLU_1214036_0_0_5"/>
<proteinExistence type="predicted"/>
<dbReference type="AlphaFoldDB" id="Q5LUC6"/>
<accession>Q5LUC6</accession>
<gene>
    <name evidence="3" type="ordered locus">SPO1128</name>
</gene>
<keyword evidence="2" id="KW-1133">Transmembrane helix</keyword>
<keyword evidence="4" id="KW-1185">Reference proteome</keyword>
<evidence type="ECO:0000313" key="3">
    <source>
        <dbReference type="EMBL" id="AAV94428.1"/>
    </source>
</evidence>
<reference evidence="3 4" key="1">
    <citation type="journal article" date="2004" name="Nature">
        <title>Genome sequence of Silicibacter pomeroyi reveals adaptations to the marine environment.</title>
        <authorList>
            <person name="Moran M.A."/>
            <person name="Buchan A."/>
            <person name="Gonzalez J.M."/>
            <person name="Heidelberg J.F."/>
            <person name="Whitman W.B."/>
            <person name="Kiene R.P."/>
            <person name="Henriksen J.R."/>
            <person name="King G.M."/>
            <person name="Belas R."/>
            <person name="Fuqua C."/>
            <person name="Brinkac L."/>
            <person name="Lewis M."/>
            <person name="Johri S."/>
            <person name="Weaver B."/>
            <person name="Pai G."/>
            <person name="Eisen J.A."/>
            <person name="Rahe E."/>
            <person name="Sheldon W.M."/>
            <person name="Ye W."/>
            <person name="Miller T.R."/>
            <person name="Carlton J."/>
            <person name="Rasko D.A."/>
            <person name="Paulsen I.T."/>
            <person name="Ren Q."/>
            <person name="Daugherty S.C."/>
            <person name="Deboy R.T."/>
            <person name="Dodson R.J."/>
            <person name="Durkin A.S."/>
            <person name="Madupu R."/>
            <person name="Nelson W.C."/>
            <person name="Sullivan S.A."/>
            <person name="Rosovitz M.J."/>
            <person name="Haft D.H."/>
            <person name="Selengut J."/>
            <person name="Ward N."/>
        </authorList>
    </citation>
    <scope>NUCLEOTIDE SEQUENCE [LARGE SCALE GENOMIC DNA]</scope>
    <source>
        <strain evidence="4">ATCC 700808 / DSM 15171 / DSS-3</strain>
    </source>
</reference>
<feature type="region of interest" description="Disordered" evidence="1">
    <location>
        <begin position="1"/>
        <end position="33"/>
    </location>
</feature>
<dbReference type="KEGG" id="sil:SPO1128"/>
<dbReference type="EMBL" id="CP000031">
    <property type="protein sequence ID" value="AAV94428.1"/>
    <property type="molecule type" value="Genomic_DNA"/>
</dbReference>
<dbReference type="eggNOG" id="ENOG502Z8XR">
    <property type="taxonomic scope" value="Bacteria"/>
</dbReference>
<protein>
    <submittedName>
        <fullName evidence="3">Uncharacterized protein</fullName>
    </submittedName>
</protein>
<keyword evidence="2" id="KW-0472">Membrane</keyword>
<dbReference type="STRING" id="246200.SPO1128"/>
<feature type="compositionally biased region" description="Basic and acidic residues" evidence="1">
    <location>
        <begin position="1"/>
        <end position="11"/>
    </location>
</feature>
<name>Q5LUC6_RUEPO</name>
<keyword evidence="2" id="KW-0812">Transmembrane</keyword>
<dbReference type="PaxDb" id="246200-SPO1128"/>
<evidence type="ECO:0000313" key="4">
    <source>
        <dbReference type="Proteomes" id="UP000001023"/>
    </source>
</evidence>
<reference evidence="3 4" key="2">
    <citation type="journal article" date="2014" name="Stand. Genomic Sci.">
        <title>An updated genome annotation for the model marine bacterium Ruegeria pomeroyi DSS-3.</title>
        <authorList>
            <person name="Rivers A.R."/>
            <person name="Smith C.B."/>
            <person name="Moran M.A."/>
        </authorList>
    </citation>
    <scope>GENOME REANNOTATION</scope>
    <source>
        <strain evidence="4">ATCC 700808 / DSM 15171 / DSS-3</strain>
    </source>
</reference>
<feature type="transmembrane region" description="Helical" evidence="2">
    <location>
        <begin position="40"/>
        <end position="58"/>
    </location>
</feature>
<evidence type="ECO:0000256" key="2">
    <source>
        <dbReference type="SAM" id="Phobius"/>
    </source>
</evidence>
<evidence type="ECO:0000256" key="1">
    <source>
        <dbReference type="SAM" id="MobiDB-lite"/>
    </source>
</evidence>
<organism evidence="3 4">
    <name type="scientific">Ruegeria pomeroyi (strain ATCC 700808 / DSM 15171 / DSS-3)</name>
    <name type="common">Silicibacter pomeroyi</name>
    <dbReference type="NCBI Taxonomy" id="246200"/>
    <lineage>
        <taxon>Bacteria</taxon>
        <taxon>Pseudomonadati</taxon>
        <taxon>Pseudomonadota</taxon>
        <taxon>Alphaproteobacteria</taxon>
        <taxon>Rhodobacterales</taxon>
        <taxon>Roseobacteraceae</taxon>
        <taxon>Ruegeria</taxon>
    </lineage>
</organism>
<sequence>MASVRDRDGWRGRCPLTPARGGTVQGRSSSFPNRKRPARMILRLFCLLLLVAACGRPLTEAERAFATRLHGDALDISRVRLVEGAPVGAVTFHRKPRPRVTCRERILPPQKEEIVTVKPAAVTLFHKVYFARDWYLDDYMPDYPDRVNLIAAMLLAHELTHVWQWQNRRVTGYHPLRAAAEHGASDDPYLFDLREAPDFLSYGYEQQGAIVEEYVCCRALAPEAPRTRRLHDMLAAVMPVTALPQSRRESDVLLPWRDAELTGICD</sequence>
<dbReference type="Proteomes" id="UP000001023">
    <property type="component" value="Chromosome"/>
</dbReference>